<gene>
    <name evidence="1" type="ORF">FCALED_LOCUS9827</name>
</gene>
<proteinExistence type="predicted"/>
<comment type="caution">
    <text evidence="1">The sequence shown here is derived from an EMBL/GenBank/DDBJ whole genome shotgun (WGS) entry which is preliminary data.</text>
</comment>
<dbReference type="AlphaFoldDB" id="A0A9N9GSC4"/>
<dbReference type="OrthoDB" id="2387658at2759"/>
<dbReference type="Gene3D" id="3.40.50.300">
    <property type="entry name" value="P-loop containing nucleotide triphosphate hydrolases"/>
    <property type="match status" value="1"/>
</dbReference>
<dbReference type="Proteomes" id="UP000789570">
    <property type="component" value="Unassembled WGS sequence"/>
</dbReference>
<evidence type="ECO:0000313" key="2">
    <source>
        <dbReference type="Proteomes" id="UP000789570"/>
    </source>
</evidence>
<name>A0A9N9GSC4_9GLOM</name>
<sequence>MHSQYCLGILQGKRQLDEHEEIPKQTKRLREEETVRPMKRFHTRNFRISGPVTADDFHVSVYKLTMPDLLYHAERGTYLLLHGHRQSGKSTHLEHFYEVASNGWSTTCTTSSVIRQHCKNGFTVIPLSFEFGLDLTTVDTFWDSLFKEIAKKSPISIDIDTLQKLSTEAKKVAFQHLFTSEYFKNLVILIIDEFNRLYQNTKAKESFFSGLRGLKNSCLTKHVDQNRNRSMLYSFIGAGTFDITLLDSTLSLKTEQELSEIDYYSSPFNITDSLWIGHFTEKDVINLLKEAAEDRNLCMEYEKIGKDIYDQTNGHPGLTSFCGDRLIDEVCWGKTQIRLADWKKFAAENLLNRALASNVFLKMIESLKENSPKAEIARSLLWRKYLFDDEIHEPSLEEKSGFHHLLSIGVLIQTNRYKLEFSSTLIRQLLFMHCVIYRSYAPHRVVELITENKNIDIFKLIVHAVSMFRNKVLTAAEVQNKKGIAEYTFQFELFSAIRHILQIISLKCTNNGVRIIDKEFLIFPEAKENNKMGNKRLDILIRNGHKVLMELKVEATDYDSLVQGVNQTEDYMIHIDSSEAYLVILCTELPMHYNYQAGTEVKIIWIVSKDFTTYEIITVGQSEKVNTEHNRFLHGWS</sequence>
<reference evidence="1" key="1">
    <citation type="submission" date="2021-06" db="EMBL/GenBank/DDBJ databases">
        <authorList>
            <person name="Kallberg Y."/>
            <person name="Tangrot J."/>
            <person name="Rosling A."/>
        </authorList>
    </citation>
    <scope>NUCLEOTIDE SEQUENCE</scope>
    <source>
        <strain evidence="1">UK204</strain>
    </source>
</reference>
<protein>
    <submittedName>
        <fullName evidence="1">15716_t:CDS:1</fullName>
    </submittedName>
</protein>
<dbReference type="InterPro" id="IPR027417">
    <property type="entry name" value="P-loop_NTPase"/>
</dbReference>
<evidence type="ECO:0000313" key="1">
    <source>
        <dbReference type="EMBL" id="CAG8626357.1"/>
    </source>
</evidence>
<dbReference type="EMBL" id="CAJVPQ010003378">
    <property type="protein sequence ID" value="CAG8626357.1"/>
    <property type="molecule type" value="Genomic_DNA"/>
</dbReference>
<accession>A0A9N9GSC4</accession>
<keyword evidence="2" id="KW-1185">Reference proteome</keyword>
<organism evidence="1 2">
    <name type="scientific">Funneliformis caledonium</name>
    <dbReference type="NCBI Taxonomy" id="1117310"/>
    <lineage>
        <taxon>Eukaryota</taxon>
        <taxon>Fungi</taxon>
        <taxon>Fungi incertae sedis</taxon>
        <taxon>Mucoromycota</taxon>
        <taxon>Glomeromycotina</taxon>
        <taxon>Glomeromycetes</taxon>
        <taxon>Glomerales</taxon>
        <taxon>Glomeraceae</taxon>
        <taxon>Funneliformis</taxon>
    </lineage>
</organism>
<dbReference type="SUPFAM" id="SSF52540">
    <property type="entry name" value="P-loop containing nucleoside triphosphate hydrolases"/>
    <property type="match status" value="1"/>
</dbReference>